<dbReference type="InterPro" id="IPR005174">
    <property type="entry name" value="KIB1-4_b-propeller"/>
</dbReference>
<dbReference type="PANTHER" id="PTHR44259">
    <property type="entry name" value="OS07G0183000 PROTEIN-RELATED"/>
    <property type="match status" value="1"/>
</dbReference>
<protein>
    <recommendedName>
        <fullName evidence="1">KIB1-4 beta-propeller domain-containing protein</fullName>
    </recommendedName>
</protein>
<dbReference type="AlphaFoldDB" id="A0A1J3H7Q6"/>
<dbReference type="PANTHER" id="PTHR44259:SF89">
    <property type="entry name" value="DUF295 DOMAIN-CONTAINING PROTEIN-RELATED"/>
    <property type="match status" value="1"/>
</dbReference>
<dbReference type="EMBL" id="GEVL01012994">
    <property type="protein sequence ID" value="JAU64347.1"/>
    <property type="molecule type" value="Transcribed_RNA"/>
</dbReference>
<name>A0A1J3H7Q6_NOCCA</name>
<reference evidence="2" key="1">
    <citation type="submission" date="2016-07" db="EMBL/GenBank/DDBJ databases">
        <title>De novo transcriptome assembly of four accessions of the metal hyperaccumulator plant Noccaea caerulescens.</title>
        <authorList>
            <person name="Blande D."/>
            <person name="Halimaa P."/>
            <person name="Tervahauta A.I."/>
            <person name="Aarts M.G."/>
            <person name="Karenlampi S.O."/>
        </authorList>
    </citation>
    <scope>NUCLEOTIDE SEQUENCE</scope>
</reference>
<evidence type="ECO:0000313" key="2">
    <source>
        <dbReference type="EMBL" id="JAU64347.1"/>
    </source>
</evidence>
<gene>
    <name evidence="2" type="ORF">LE_TR4154_c0_g1_i1_g.13725</name>
</gene>
<dbReference type="Pfam" id="PF03478">
    <property type="entry name" value="Beta-prop_KIB1-4"/>
    <property type="match status" value="1"/>
</dbReference>
<dbReference type="InterPro" id="IPR050942">
    <property type="entry name" value="F-box_BR-signaling"/>
</dbReference>
<accession>A0A1J3H7Q6</accession>
<feature type="domain" description="KIB1-4 beta-propeller" evidence="1">
    <location>
        <begin position="57"/>
        <end position="320"/>
    </location>
</feature>
<organism evidence="2">
    <name type="scientific">Noccaea caerulescens</name>
    <name type="common">Alpine penny-cress</name>
    <name type="synonym">Thlaspi caerulescens</name>
    <dbReference type="NCBI Taxonomy" id="107243"/>
    <lineage>
        <taxon>Eukaryota</taxon>
        <taxon>Viridiplantae</taxon>
        <taxon>Streptophyta</taxon>
        <taxon>Embryophyta</taxon>
        <taxon>Tracheophyta</taxon>
        <taxon>Spermatophyta</taxon>
        <taxon>Magnoliopsida</taxon>
        <taxon>eudicotyledons</taxon>
        <taxon>Gunneridae</taxon>
        <taxon>Pentapetalae</taxon>
        <taxon>rosids</taxon>
        <taxon>malvids</taxon>
        <taxon>Brassicales</taxon>
        <taxon>Brassicaceae</taxon>
        <taxon>Coluteocarpeae</taxon>
        <taxon>Noccaea</taxon>
    </lineage>
</organism>
<evidence type="ECO:0000259" key="1">
    <source>
        <dbReference type="Pfam" id="PF03478"/>
    </source>
</evidence>
<proteinExistence type="predicted"/>
<sequence length="361" mass="41476">MALFFNRISKLSARRDNARFFSTLPQSPYLLIGGKLLRESPEGKIGKHRFFDPTTQERVYSSEKTTPKELKGQPLLGTSQGWVACLENKDFTVHLTDLYKPWVSSSPRVISLPSIGFEPSTHATEMSLSSSDPVQDDFIVAAKFSEYQLSVCRPRWDSKWTHIDTPFSLLPPSDLMYSKRDKTFYFTSFKGLYMGYLDLSENELEFQELILRNQPKIPEAGWEMLDKCFMRKLLVESPSGELFFIKWYTLCIRREDEDGESIIMHSITKRFMVFREDEKRKDFCYTEDIGDLCIFLGDSEAFCVTASMYPGLKPNSIYYIGVSGLGSYDLASGTVRSFDPPGGRPWLVPYPFWLRPTNPIA</sequence>